<dbReference type="AlphaFoldDB" id="A0A366EJD5"/>
<evidence type="ECO:0000313" key="2">
    <source>
        <dbReference type="EMBL" id="RBP01599.1"/>
    </source>
</evidence>
<evidence type="ECO:0000259" key="1">
    <source>
        <dbReference type="Pfam" id="PF00561"/>
    </source>
</evidence>
<dbReference type="OrthoDB" id="9805423at2"/>
<gene>
    <name evidence="2" type="ORF">DES48_101337</name>
</gene>
<evidence type="ECO:0000313" key="3">
    <source>
        <dbReference type="Proteomes" id="UP000252254"/>
    </source>
</evidence>
<dbReference type="PRINTS" id="PR00111">
    <property type="entry name" value="ABHYDROLASE"/>
</dbReference>
<feature type="domain" description="AB hydrolase-1" evidence="1">
    <location>
        <begin position="21"/>
        <end position="164"/>
    </location>
</feature>
<dbReference type="RefSeq" id="WP_113866319.1">
    <property type="nucleotide sequence ID" value="NZ_BAABQN010000001.1"/>
</dbReference>
<dbReference type="Proteomes" id="UP000252254">
    <property type="component" value="Unassembled WGS sequence"/>
</dbReference>
<dbReference type="InterPro" id="IPR029058">
    <property type="entry name" value="AB_hydrolase_fold"/>
</dbReference>
<dbReference type="Pfam" id="PF00561">
    <property type="entry name" value="Abhydrolase_1"/>
    <property type="match status" value="1"/>
</dbReference>
<comment type="caution">
    <text evidence="2">The sequence shown here is derived from an EMBL/GenBank/DDBJ whole genome shotgun (WGS) entry which is preliminary data.</text>
</comment>
<sequence>MPFVEFDQSSIYYASIGEGEPILFIHPPGLGHYVFQFQSVLSSRYQLLLPDLSGHGQSTSVINYNISIVDQYVEEIHQLIQAEGLDRVILCAYSAGGMIAQSFCIKYPDKVKGLIVSGGYPKVDTIGLEFMYEIGETLVLQNKNRLAQILAYSNSNSHKSYHRLYTHMLQANIQHWLKFYYDTHHLNLVPSIKQIQCPALFVYGEKADWINEHRRFYEQQANINIVFVHHAFHRVPSKHYYAFNHLITHFINRL</sequence>
<proteinExistence type="predicted"/>
<dbReference type="STRING" id="200904.GCA_900168775_01773"/>
<dbReference type="EMBL" id="QNRI01000001">
    <property type="protein sequence ID" value="RBP01599.1"/>
    <property type="molecule type" value="Genomic_DNA"/>
</dbReference>
<organism evidence="2 3">
    <name type="scientific">Paraliobacillus ryukyuensis</name>
    <dbReference type="NCBI Taxonomy" id="200904"/>
    <lineage>
        <taxon>Bacteria</taxon>
        <taxon>Bacillati</taxon>
        <taxon>Bacillota</taxon>
        <taxon>Bacilli</taxon>
        <taxon>Bacillales</taxon>
        <taxon>Bacillaceae</taxon>
        <taxon>Paraliobacillus</taxon>
    </lineage>
</organism>
<reference evidence="2 3" key="1">
    <citation type="submission" date="2018-06" db="EMBL/GenBank/DDBJ databases">
        <title>Genomic Encyclopedia of Type Strains, Phase IV (KMG-IV): sequencing the most valuable type-strain genomes for metagenomic binning, comparative biology and taxonomic classification.</title>
        <authorList>
            <person name="Goeker M."/>
        </authorList>
    </citation>
    <scope>NUCLEOTIDE SEQUENCE [LARGE SCALE GENOMIC DNA]</scope>
    <source>
        <strain evidence="2 3">DSM 15140</strain>
    </source>
</reference>
<dbReference type="InterPro" id="IPR000073">
    <property type="entry name" value="AB_hydrolase_1"/>
</dbReference>
<dbReference type="SUPFAM" id="SSF53474">
    <property type="entry name" value="alpha/beta-Hydrolases"/>
    <property type="match status" value="1"/>
</dbReference>
<name>A0A366EJD5_9BACI</name>
<dbReference type="PANTHER" id="PTHR43798">
    <property type="entry name" value="MONOACYLGLYCEROL LIPASE"/>
    <property type="match status" value="1"/>
</dbReference>
<keyword evidence="3" id="KW-1185">Reference proteome</keyword>
<dbReference type="InterPro" id="IPR050266">
    <property type="entry name" value="AB_hydrolase_sf"/>
</dbReference>
<dbReference type="Gene3D" id="3.40.50.1820">
    <property type="entry name" value="alpha/beta hydrolase"/>
    <property type="match status" value="1"/>
</dbReference>
<protein>
    <submittedName>
        <fullName evidence="2">Pimeloyl-ACP methyl ester carboxylesterase</fullName>
    </submittedName>
</protein>
<accession>A0A366EJD5</accession>